<evidence type="ECO:0000256" key="1">
    <source>
        <dbReference type="ARBA" id="ARBA00023239"/>
    </source>
</evidence>
<dbReference type="InterPro" id="IPR002539">
    <property type="entry name" value="MaoC-like_dom"/>
</dbReference>
<dbReference type="Pfam" id="PF01575">
    <property type="entry name" value="MaoC_dehydratas"/>
    <property type="match status" value="1"/>
</dbReference>
<evidence type="ECO:0000259" key="2">
    <source>
        <dbReference type="Pfam" id="PF01575"/>
    </source>
</evidence>
<gene>
    <name evidence="3" type="ORF">IPH26_12255</name>
</gene>
<name>A0A9D7E4J9_9PROT</name>
<dbReference type="InterPro" id="IPR050965">
    <property type="entry name" value="UPF0336/Enoyl-CoA_hydratase"/>
</dbReference>
<dbReference type="Proteomes" id="UP000807785">
    <property type="component" value="Unassembled WGS sequence"/>
</dbReference>
<dbReference type="Gene3D" id="3.10.129.10">
    <property type="entry name" value="Hotdog Thioesterase"/>
    <property type="match status" value="1"/>
</dbReference>
<dbReference type="PANTHER" id="PTHR43437">
    <property type="entry name" value="HYDROXYACYL-THIOESTER DEHYDRATASE TYPE 2, MITOCHONDRIAL-RELATED"/>
    <property type="match status" value="1"/>
</dbReference>
<sequence>MTYYIDQLEPGMSASTAKTITDADLVLFAAVSTDVNPAHLDEEYGKSTPFGGRIAHGMLSAGFISAVLANQLPGPGTIYLSQTLRFKAPVRPGDTVKATVTVKEVIAAKNRVALDTVCTVGDTVVIEGECLMMPPKRPAA</sequence>
<dbReference type="CDD" id="cd03449">
    <property type="entry name" value="R_hydratase"/>
    <property type="match status" value="1"/>
</dbReference>
<dbReference type="SUPFAM" id="SSF54637">
    <property type="entry name" value="Thioesterase/thiol ester dehydrase-isomerase"/>
    <property type="match status" value="1"/>
</dbReference>
<evidence type="ECO:0000313" key="4">
    <source>
        <dbReference type="Proteomes" id="UP000807785"/>
    </source>
</evidence>
<dbReference type="FunFam" id="3.10.129.10:FF:000042">
    <property type="entry name" value="MaoC domain protein dehydratase"/>
    <property type="match status" value="1"/>
</dbReference>
<proteinExistence type="predicted"/>
<dbReference type="InterPro" id="IPR029069">
    <property type="entry name" value="HotDog_dom_sf"/>
</dbReference>
<reference evidence="3" key="1">
    <citation type="submission" date="2020-10" db="EMBL/GenBank/DDBJ databases">
        <title>Connecting structure to function with the recovery of over 1000 high-quality activated sludge metagenome-assembled genomes encoding full-length rRNA genes using long-read sequencing.</title>
        <authorList>
            <person name="Singleton C.M."/>
            <person name="Petriglieri F."/>
            <person name="Kristensen J.M."/>
            <person name="Kirkegaard R.H."/>
            <person name="Michaelsen T.Y."/>
            <person name="Andersen M.H."/>
            <person name="Karst S.M."/>
            <person name="Dueholm M.S."/>
            <person name="Nielsen P.H."/>
            <person name="Albertsen M."/>
        </authorList>
    </citation>
    <scope>NUCLEOTIDE SEQUENCE</scope>
    <source>
        <strain evidence="3">Bjer_18-Q3-R1-45_BAT3C.347</strain>
    </source>
</reference>
<protein>
    <submittedName>
        <fullName evidence="3">MaoC family dehydratase</fullName>
    </submittedName>
</protein>
<dbReference type="GO" id="GO:0006633">
    <property type="term" value="P:fatty acid biosynthetic process"/>
    <property type="evidence" value="ECO:0007669"/>
    <property type="project" value="TreeGrafter"/>
</dbReference>
<dbReference type="PANTHER" id="PTHR43437:SF3">
    <property type="entry name" value="HYDROXYACYL-THIOESTER DEHYDRATASE TYPE 2, MITOCHONDRIAL"/>
    <property type="match status" value="1"/>
</dbReference>
<accession>A0A9D7E4J9</accession>
<evidence type="ECO:0000313" key="3">
    <source>
        <dbReference type="EMBL" id="MBK6973668.1"/>
    </source>
</evidence>
<dbReference type="AlphaFoldDB" id="A0A9D7E4J9"/>
<dbReference type="EMBL" id="JADJEV010000003">
    <property type="protein sequence ID" value="MBK6973668.1"/>
    <property type="molecule type" value="Genomic_DNA"/>
</dbReference>
<organism evidence="3 4">
    <name type="scientific">Candidatus Methylophosphatis roskildensis</name>
    <dbReference type="NCBI Taxonomy" id="2899263"/>
    <lineage>
        <taxon>Bacteria</taxon>
        <taxon>Pseudomonadati</taxon>
        <taxon>Pseudomonadota</taxon>
        <taxon>Betaproteobacteria</taxon>
        <taxon>Nitrosomonadales</taxon>
        <taxon>Sterolibacteriaceae</taxon>
        <taxon>Candidatus Methylophosphatis</taxon>
    </lineage>
</organism>
<dbReference type="GO" id="GO:0019171">
    <property type="term" value="F:(3R)-hydroxyacyl-[acyl-carrier-protein] dehydratase activity"/>
    <property type="evidence" value="ECO:0007669"/>
    <property type="project" value="TreeGrafter"/>
</dbReference>
<feature type="domain" description="MaoC-like" evidence="2">
    <location>
        <begin position="14"/>
        <end position="112"/>
    </location>
</feature>
<keyword evidence="1" id="KW-0456">Lyase</keyword>
<comment type="caution">
    <text evidence="3">The sequence shown here is derived from an EMBL/GenBank/DDBJ whole genome shotgun (WGS) entry which is preliminary data.</text>
</comment>